<feature type="transmembrane region" description="Helical" evidence="7">
    <location>
        <begin position="365"/>
        <end position="386"/>
    </location>
</feature>
<dbReference type="SUPFAM" id="SSF103473">
    <property type="entry name" value="MFS general substrate transporter"/>
    <property type="match status" value="1"/>
</dbReference>
<feature type="domain" description="Major facilitator superfamily (MFS) profile" evidence="8">
    <location>
        <begin position="84"/>
        <end position="397"/>
    </location>
</feature>
<keyword evidence="4 7" id="KW-0812">Transmembrane</keyword>
<feature type="transmembrane region" description="Helical" evidence="7">
    <location>
        <begin position="82"/>
        <end position="106"/>
    </location>
</feature>
<sequence length="397" mass="43224">MAEPGSNEELQLIGNIDYAEKNYCRDEADSELRSPGSTTKEDAGIVMGSPEKQSNQVFSGNLELAEAYEQAIAEVGFGKYQIALYFAIGFGLMADGAEIFIVGFIIPSAERDLCLNDSQKGWLGGIVFVGMLIGALIWGMLSDKLGRRKCLITALSINALFAIISAFVRKYGFFLFCRLACGIGIGGSIPITFAYYCEFVAKPSRGANVTWLLFMWTMGGVYVSLLGWGIIPRTEISFFIPPDFEVHSWRVFVLLGSLPCLVAIVMLFRMEESPRFLLEVITRSTFTVLSGVGAFFIWWVDTEVSAVALSCVIQFMSLANWSAIDVASTLLYPTSKRATAFGLLSAFSRIGGVLGNVSFGNFLHVSRAIPVLLSAAVFGIGGILSLKLPDTRKSLLV</sequence>
<dbReference type="GeneID" id="100376735"/>
<feature type="transmembrane region" description="Helical" evidence="7">
    <location>
        <begin position="306"/>
        <end position="326"/>
    </location>
</feature>
<feature type="transmembrane region" description="Helical" evidence="7">
    <location>
        <begin position="173"/>
        <end position="197"/>
    </location>
</feature>
<feature type="transmembrane region" description="Helical" evidence="7">
    <location>
        <begin position="121"/>
        <end position="141"/>
    </location>
</feature>
<reference evidence="10" key="1">
    <citation type="submission" date="2025-08" db="UniProtKB">
        <authorList>
            <consortium name="RefSeq"/>
        </authorList>
    </citation>
    <scope>IDENTIFICATION</scope>
    <source>
        <tissue evidence="10">Testes</tissue>
    </source>
</reference>
<gene>
    <name evidence="10" type="primary">LOC100376735</name>
</gene>
<evidence type="ECO:0000313" key="9">
    <source>
        <dbReference type="Proteomes" id="UP000694865"/>
    </source>
</evidence>
<keyword evidence="5 7" id="KW-1133">Transmembrane helix</keyword>
<evidence type="ECO:0000256" key="6">
    <source>
        <dbReference type="ARBA" id="ARBA00023136"/>
    </source>
</evidence>
<comment type="similarity">
    <text evidence="2">Belongs to the major facilitator superfamily.</text>
</comment>
<evidence type="ECO:0000256" key="3">
    <source>
        <dbReference type="ARBA" id="ARBA00022448"/>
    </source>
</evidence>
<evidence type="ECO:0000256" key="4">
    <source>
        <dbReference type="ARBA" id="ARBA00022692"/>
    </source>
</evidence>
<dbReference type="Gene3D" id="1.20.1250.20">
    <property type="entry name" value="MFS general substrate transporter like domains"/>
    <property type="match status" value="2"/>
</dbReference>
<protein>
    <submittedName>
        <fullName evidence="10">Synaptic vesicle glycoprotein 2C-like</fullName>
    </submittedName>
</protein>
<proteinExistence type="inferred from homology"/>
<evidence type="ECO:0000256" key="5">
    <source>
        <dbReference type="ARBA" id="ARBA00022989"/>
    </source>
</evidence>
<evidence type="ECO:0000256" key="7">
    <source>
        <dbReference type="SAM" id="Phobius"/>
    </source>
</evidence>
<dbReference type="PROSITE" id="PS50850">
    <property type="entry name" value="MFS"/>
    <property type="match status" value="1"/>
</dbReference>
<dbReference type="InterPro" id="IPR036259">
    <property type="entry name" value="MFS_trans_sf"/>
</dbReference>
<dbReference type="RefSeq" id="XP_002737314.1">
    <property type="nucleotide sequence ID" value="XM_002737268.1"/>
</dbReference>
<keyword evidence="9" id="KW-1185">Reference proteome</keyword>
<keyword evidence="3" id="KW-0813">Transport</keyword>
<dbReference type="Pfam" id="PF00083">
    <property type="entry name" value="Sugar_tr"/>
    <property type="match status" value="1"/>
</dbReference>
<feature type="transmembrane region" description="Helical" evidence="7">
    <location>
        <begin position="150"/>
        <end position="167"/>
    </location>
</feature>
<evidence type="ECO:0000259" key="8">
    <source>
        <dbReference type="PROSITE" id="PS50850"/>
    </source>
</evidence>
<comment type="subcellular location">
    <subcellularLocation>
        <location evidence="1">Membrane</location>
        <topology evidence="1">Multi-pass membrane protein</topology>
    </subcellularLocation>
</comment>
<evidence type="ECO:0000256" key="2">
    <source>
        <dbReference type="ARBA" id="ARBA00008335"/>
    </source>
</evidence>
<feature type="transmembrane region" description="Helical" evidence="7">
    <location>
        <begin position="251"/>
        <end position="268"/>
    </location>
</feature>
<dbReference type="PANTHER" id="PTHR23511:SF42">
    <property type="entry name" value="SYNAPTIC VESICLE GLYCOPROTEIN 2C-LIKE"/>
    <property type="match status" value="1"/>
</dbReference>
<dbReference type="PANTHER" id="PTHR23511">
    <property type="entry name" value="SYNAPTIC VESICLE GLYCOPROTEIN 2"/>
    <property type="match status" value="1"/>
</dbReference>
<feature type="transmembrane region" description="Helical" evidence="7">
    <location>
        <begin position="280"/>
        <end position="300"/>
    </location>
</feature>
<evidence type="ECO:0000256" key="1">
    <source>
        <dbReference type="ARBA" id="ARBA00004141"/>
    </source>
</evidence>
<keyword evidence="6 7" id="KW-0472">Membrane</keyword>
<dbReference type="InterPro" id="IPR020846">
    <property type="entry name" value="MFS_dom"/>
</dbReference>
<name>A0ABM0GTZ9_SACKO</name>
<feature type="transmembrane region" description="Helical" evidence="7">
    <location>
        <begin position="338"/>
        <end position="359"/>
    </location>
</feature>
<dbReference type="InterPro" id="IPR005828">
    <property type="entry name" value="MFS_sugar_transport-like"/>
</dbReference>
<dbReference type="Proteomes" id="UP000694865">
    <property type="component" value="Unplaced"/>
</dbReference>
<organism evidence="9 10">
    <name type="scientific">Saccoglossus kowalevskii</name>
    <name type="common">Acorn worm</name>
    <dbReference type="NCBI Taxonomy" id="10224"/>
    <lineage>
        <taxon>Eukaryota</taxon>
        <taxon>Metazoa</taxon>
        <taxon>Hemichordata</taxon>
        <taxon>Enteropneusta</taxon>
        <taxon>Harrimaniidae</taxon>
        <taxon>Saccoglossus</taxon>
    </lineage>
</organism>
<evidence type="ECO:0000313" key="10">
    <source>
        <dbReference type="RefSeq" id="XP_002737314.1"/>
    </source>
</evidence>
<feature type="transmembrane region" description="Helical" evidence="7">
    <location>
        <begin position="209"/>
        <end position="231"/>
    </location>
</feature>
<accession>A0ABM0GTZ9</accession>